<keyword evidence="1" id="KW-0812">Transmembrane</keyword>
<gene>
    <name evidence="2" type="ORF">V7S43_001001</name>
</gene>
<feature type="transmembrane region" description="Helical" evidence="1">
    <location>
        <begin position="106"/>
        <end position="126"/>
    </location>
</feature>
<dbReference type="EMBL" id="JBIMZQ010000002">
    <property type="protein sequence ID" value="KAL3673282.1"/>
    <property type="molecule type" value="Genomic_DNA"/>
</dbReference>
<accession>A0ABD3G4Y0</accession>
<keyword evidence="1" id="KW-0472">Membrane</keyword>
<dbReference type="AlphaFoldDB" id="A0ABD3G4Y0"/>
<protein>
    <submittedName>
        <fullName evidence="2">Uncharacterized protein</fullName>
    </submittedName>
</protein>
<comment type="caution">
    <text evidence="2">The sequence shown here is derived from an EMBL/GenBank/DDBJ whole genome shotgun (WGS) entry which is preliminary data.</text>
</comment>
<dbReference type="Proteomes" id="UP001632037">
    <property type="component" value="Unassembled WGS sequence"/>
</dbReference>
<organism evidence="2 3">
    <name type="scientific">Phytophthora oleae</name>
    <dbReference type="NCBI Taxonomy" id="2107226"/>
    <lineage>
        <taxon>Eukaryota</taxon>
        <taxon>Sar</taxon>
        <taxon>Stramenopiles</taxon>
        <taxon>Oomycota</taxon>
        <taxon>Peronosporomycetes</taxon>
        <taxon>Peronosporales</taxon>
        <taxon>Peronosporaceae</taxon>
        <taxon>Phytophthora</taxon>
    </lineage>
</organism>
<proteinExistence type="predicted"/>
<reference evidence="2 3" key="1">
    <citation type="submission" date="2024-09" db="EMBL/GenBank/DDBJ databases">
        <title>Genome sequencing and assembly of Phytophthora oleae, isolate VK10A, causative agent of rot of olive drupes.</title>
        <authorList>
            <person name="Conti Taguali S."/>
            <person name="Riolo M."/>
            <person name="La Spada F."/>
            <person name="Cacciola S.O."/>
            <person name="Dionisio G."/>
        </authorList>
    </citation>
    <scope>NUCLEOTIDE SEQUENCE [LARGE SCALE GENOMIC DNA]</scope>
    <source>
        <strain evidence="2 3">VK10A</strain>
    </source>
</reference>
<sequence length="151" mass="16922">MSLTMEEVTRAAQLGVQYITKEVSSQMANTIALPLTTANDVKVSWSTILDMTYESGGLYPTIVGYLLGAVAMIFFTRFASWVARLVPAVLCLLILMYTQHDLEQKYLEWLLMIAAVTGACCTYGQLTSVDLIRDHFAFKKMARKSIKNKHD</sequence>
<keyword evidence="1" id="KW-1133">Transmembrane helix</keyword>
<feature type="transmembrane region" description="Helical" evidence="1">
    <location>
        <begin position="57"/>
        <end position="75"/>
    </location>
</feature>
<evidence type="ECO:0000256" key="1">
    <source>
        <dbReference type="SAM" id="Phobius"/>
    </source>
</evidence>
<evidence type="ECO:0000313" key="2">
    <source>
        <dbReference type="EMBL" id="KAL3673282.1"/>
    </source>
</evidence>
<keyword evidence="3" id="KW-1185">Reference proteome</keyword>
<feature type="transmembrane region" description="Helical" evidence="1">
    <location>
        <begin position="82"/>
        <end position="100"/>
    </location>
</feature>
<name>A0ABD3G4Y0_9STRA</name>
<evidence type="ECO:0000313" key="3">
    <source>
        <dbReference type="Proteomes" id="UP001632037"/>
    </source>
</evidence>